<dbReference type="RefSeq" id="WP_073227676.1">
    <property type="nucleotide sequence ID" value="NZ_FQUQ01000001.1"/>
</dbReference>
<sequence>MKTAILSLLSIVFISVLLTGCAKDKGNYDLKPINEITITPLSTSENIEVFLDDTLRISPQITQEKVSAGNYTYRWYMFSDTYQPIIELSQNKDLKIAAKAPLGGYTLVYVVKDENTGITSTRQTQLNIISRFSSGIVLLEEKAQGGEISHVGLDGQIYRNLYSEANQGAFIAKPLGELQGLYYKAGEKLQKPIYIFLSAPGKNTVELDPLTYKQAGPFSNLLATPPSGPIQLSAIQGYWSGNSIFAIVNGKVQFGARDNEKPFFEGELIGDYEIAPFIITTSTGNGSTLAGMTSYIGYDQKNGRFLWYSAFSVGLLNTYSTDISDPGAFNPNNVKKKCVFACYSNEPGLYNWLMKDETGKMYIYQMAPVSTQKAGAAYAEIPASAEMNTASLFAGSTQLPQIYYVSGNKVLLYDYKSNTSKLVYTPPSGEQITDLKLSVSRIATYSTGYKIIRTTGKLYLATYNGTEGKLNEFDVSTTGSLDNPVKTYGGFGKILSMFYKEKI</sequence>
<dbReference type="Pfam" id="PF16407">
    <property type="entry name" value="PKD_2"/>
    <property type="match status" value="1"/>
</dbReference>
<reference evidence="2" key="1">
    <citation type="submission" date="2016-11" db="EMBL/GenBank/DDBJ databases">
        <authorList>
            <person name="Varghese N."/>
            <person name="Submissions S."/>
        </authorList>
    </citation>
    <scope>NUCLEOTIDE SEQUENCE [LARGE SCALE GENOMIC DNA]</scope>
    <source>
        <strain evidence="2">DSM 16990</strain>
    </source>
</reference>
<dbReference type="PROSITE" id="PS51257">
    <property type="entry name" value="PROKAR_LIPOPROTEIN"/>
    <property type="match status" value="1"/>
</dbReference>
<evidence type="ECO:0000313" key="2">
    <source>
        <dbReference type="Proteomes" id="UP000184287"/>
    </source>
</evidence>
<proteinExistence type="predicted"/>
<organism evidence="1 2">
    <name type="scientific">Pedobacter caeni</name>
    <dbReference type="NCBI Taxonomy" id="288992"/>
    <lineage>
        <taxon>Bacteria</taxon>
        <taxon>Pseudomonadati</taxon>
        <taxon>Bacteroidota</taxon>
        <taxon>Sphingobacteriia</taxon>
        <taxon>Sphingobacteriales</taxon>
        <taxon>Sphingobacteriaceae</taxon>
        <taxon>Pedobacter</taxon>
    </lineage>
</organism>
<accession>A0A1M4V777</accession>
<evidence type="ECO:0000313" key="1">
    <source>
        <dbReference type="EMBL" id="SHE64750.1"/>
    </source>
</evidence>
<name>A0A1M4V777_9SPHI</name>
<dbReference type="OrthoDB" id="1095195at2"/>
<dbReference type="Proteomes" id="UP000184287">
    <property type="component" value="Unassembled WGS sequence"/>
</dbReference>
<dbReference type="InterPro" id="IPR032183">
    <property type="entry name" value="PKD-like"/>
</dbReference>
<gene>
    <name evidence="1" type="ORF">SAMN04488522_101801</name>
</gene>
<keyword evidence="2" id="KW-1185">Reference proteome</keyword>
<dbReference type="AlphaFoldDB" id="A0A1M4V777"/>
<dbReference type="EMBL" id="FQUQ01000001">
    <property type="protein sequence ID" value="SHE64750.1"/>
    <property type="molecule type" value="Genomic_DNA"/>
</dbReference>
<protein>
    <submittedName>
        <fullName evidence="1">PKD-like family protein</fullName>
    </submittedName>
</protein>
<dbReference type="STRING" id="288992.SAMN04488522_101801"/>